<feature type="transmembrane region" description="Helical" evidence="1">
    <location>
        <begin position="118"/>
        <end position="137"/>
    </location>
</feature>
<accession>A0ABD2VYN3</accession>
<reference evidence="2 3" key="1">
    <citation type="journal article" date="2024" name="bioRxiv">
        <title>A reference genome for Trichogramma kaykai: A tiny desert-dwelling parasitoid wasp with competing sex-ratio distorters.</title>
        <authorList>
            <person name="Culotta J."/>
            <person name="Lindsey A.R."/>
        </authorList>
    </citation>
    <scope>NUCLEOTIDE SEQUENCE [LARGE SCALE GENOMIC DNA]</scope>
    <source>
        <strain evidence="2 3">KSX58</strain>
    </source>
</reference>
<keyword evidence="1" id="KW-1133">Transmembrane helix</keyword>
<organism evidence="2 3">
    <name type="scientific">Trichogramma kaykai</name>
    <dbReference type="NCBI Taxonomy" id="54128"/>
    <lineage>
        <taxon>Eukaryota</taxon>
        <taxon>Metazoa</taxon>
        <taxon>Ecdysozoa</taxon>
        <taxon>Arthropoda</taxon>
        <taxon>Hexapoda</taxon>
        <taxon>Insecta</taxon>
        <taxon>Pterygota</taxon>
        <taxon>Neoptera</taxon>
        <taxon>Endopterygota</taxon>
        <taxon>Hymenoptera</taxon>
        <taxon>Apocrita</taxon>
        <taxon>Proctotrupomorpha</taxon>
        <taxon>Chalcidoidea</taxon>
        <taxon>Trichogrammatidae</taxon>
        <taxon>Trichogramma</taxon>
    </lineage>
</organism>
<dbReference type="AlphaFoldDB" id="A0ABD2VYN3"/>
<dbReference type="Proteomes" id="UP001627154">
    <property type="component" value="Unassembled WGS sequence"/>
</dbReference>
<name>A0ABD2VYN3_9HYME</name>
<dbReference type="EMBL" id="JBJJXI010000151">
    <property type="protein sequence ID" value="KAL3385882.1"/>
    <property type="molecule type" value="Genomic_DNA"/>
</dbReference>
<evidence type="ECO:0000313" key="3">
    <source>
        <dbReference type="Proteomes" id="UP001627154"/>
    </source>
</evidence>
<evidence type="ECO:0000313" key="2">
    <source>
        <dbReference type="EMBL" id="KAL3385882.1"/>
    </source>
</evidence>
<comment type="caution">
    <text evidence="2">The sequence shown here is derived from an EMBL/GenBank/DDBJ whole genome shotgun (WGS) entry which is preliminary data.</text>
</comment>
<feature type="transmembrane region" description="Helical" evidence="1">
    <location>
        <begin position="33"/>
        <end position="53"/>
    </location>
</feature>
<evidence type="ECO:0000256" key="1">
    <source>
        <dbReference type="SAM" id="Phobius"/>
    </source>
</evidence>
<protein>
    <submittedName>
        <fullName evidence="2">Uncharacterized protein</fullName>
    </submittedName>
</protein>
<proteinExistence type="predicted"/>
<keyword evidence="1" id="KW-0472">Membrane</keyword>
<keyword evidence="3" id="KW-1185">Reference proteome</keyword>
<sequence length="204" mass="22708">MAATSPKRCINPLLSLLLKVVGCHPDFTNGIGFSLAFVWGCMLVLPFEIWFSIEHMNDIDKLMECFGILTGILGYGSKLLMLRLSWRSVSSLVQIIISDYETTREPALRAALLKNYKLGTGVTKLLFGTYMSLAFFIPMENCIRIARNGYTPSLLYSIPTSYPMIKKTAKNHIMVNFVQLTQVIVAGSGHALCDVFFTVLVIIA</sequence>
<gene>
    <name evidence="2" type="ORF">TKK_018608</name>
</gene>
<keyword evidence="1" id="KW-0812">Transmembrane</keyword>